<keyword evidence="7" id="KW-1185">Reference proteome</keyword>
<dbReference type="VEuPathDB" id="VectorBase:RSAN_028128"/>
<comment type="similarity">
    <text evidence="2">Belongs to the SLX9 family.</text>
</comment>
<feature type="compositionally biased region" description="Basic residues" evidence="4">
    <location>
        <begin position="226"/>
        <end position="237"/>
    </location>
</feature>
<dbReference type="InterPro" id="IPR028160">
    <property type="entry name" value="Slx9-like"/>
</dbReference>
<comment type="subcellular location">
    <subcellularLocation>
        <location evidence="1">Nucleus</location>
        <location evidence="1">Nucleolus</location>
    </subcellularLocation>
</comment>
<comment type="caution">
    <text evidence="6">The sequence shown here is derived from an EMBL/GenBank/DDBJ whole genome shotgun (WGS) entry which is preliminary data.</text>
</comment>
<dbReference type="PANTHER" id="PTHR31109:SF2">
    <property type="entry name" value="RIBOSOME BIOGENESIS PROTEIN SLX9 HOMOLOG"/>
    <property type="match status" value="1"/>
</dbReference>
<proteinExistence type="inferred from homology"/>
<name>A0A9D4TAV4_RHISA</name>
<feature type="region of interest" description="Disordered" evidence="4">
    <location>
        <begin position="223"/>
        <end position="244"/>
    </location>
</feature>
<evidence type="ECO:0000313" key="7">
    <source>
        <dbReference type="Proteomes" id="UP000821837"/>
    </source>
</evidence>
<evidence type="ECO:0000313" key="6">
    <source>
        <dbReference type="EMBL" id="KAH7984046.1"/>
    </source>
</evidence>
<evidence type="ECO:0000256" key="2">
    <source>
        <dbReference type="ARBA" id="ARBA00011022"/>
    </source>
</evidence>
<dbReference type="GO" id="GO:0000462">
    <property type="term" value="P:maturation of SSU-rRNA from tricistronic rRNA transcript (SSU-rRNA, 5.8S rRNA, LSU-rRNA)"/>
    <property type="evidence" value="ECO:0007669"/>
    <property type="project" value="InterPro"/>
</dbReference>
<sequence length="282" mass="31807">MARILATLLVVPRRAFARLRAEQDERSDAKCLVDGEENKRRDRRREYNRSPPGAATQTGSRGLSLAARASLAQTTDRQLGAANITNIIIKHTVHARPPLERHEYEYAVVRVKRMGKVKLKSTKGNQVKKRPDSKPMIAGGLPDMQVDTSADQAVHRLGLASSTAGTVTARKKKEKRKMRHEALVKKLEAGKIIKKKHHKKKARVPKSLDMKNLMDALPTMVERKASKPGKMRRKPRASKSFQVNKKLLEKDMKHLEQVASHPQFQANPIDAVLNHLRQAYKP</sequence>
<dbReference type="Proteomes" id="UP000821837">
    <property type="component" value="Chromosome 1"/>
</dbReference>
<protein>
    <recommendedName>
        <fullName evidence="8">Ribosome biogenesis protein SLX9</fullName>
    </recommendedName>
</protein>
<feature type="chain" id="PRO_5039579212" description="Ribosome biogenesis protein SLX9" evidence="5">
    <location>
        <begin position="18"/>
        <end position="282"/>
    </location>
</feature>
<evidence type="ECO:0008006" key="8">
    <source>
        <dbReference type="Google" id="ProtNLM"/>
    </source>
</evidence>
<dbReference type="EMBL" id="JABSTV010001245">
    <property type="protein sequence ID" value="KAH7984046.1"/>
    <property type="molecule type" value="Genomic_DNA"/>
</dbReference>
<accession>A0A9D4TAV4</accession>
<reference evidence="6" key="2">
    <citation type="submission" date="2021-09" db="EMBL/GenBank/DDBJ databases">
        <authorList>
            <person name="Jia N."/>
            <person name="Wang J."/>
            <person name="Shi W."/>
            <person name="Du L."/>
            <person name="Sun Y."/>
            <person name="Zhan W."/>
            <person name="Jiang J."/>
            <person name="Wang Q."/>
            <person name="Zhang B."/>
            <person name="Ji P."/>
            <person name="Sakyi L.B."/>
            <person name="Cui X."/>
            <person name="Yuan T."/>
            <person name="Jiang B."/>
            <person name="Yang W."/>
            <person name="Lam T.T.-Y."/>
            <person name="Chang Q."/>
            <person name="Ding S."/>
            <person name="Wang X."/>
            <person name="Zhu J."/>
            <person name="Ruan X."/>
            <person name="Zhao L."/>
            <person name="Wei J."/>
            <person name="Que T."/>
            <person name="Du C."/>
            <person name="Cheng J."/>
            <person name="Dai P."/>
            <person name="Han X."/>
            <person name="Huang E."/>
            <person name="Gao Y."/>
            <person name="Liu J."/>
            <person name="Shao H."/>
            <person name="Ye R."/>
            <person name="Li L."/>
            <person name="Wei W."/>
            <person name="Wang X."/>
            <person name="Wang C."/>
            <person name="Huo Q."/>
            <person name="Li W."/>
            <person name="Guo W."/>
            <person name="Chen H."/>
            <person name="Chen S."/>
            <person name="Zhou L."/>
            <person name="Zhou L."/>
            <person name="Ni X."/>
            <person name="Tian J."/>
            <person name="Zhou Y."/>
            <person name="Sheng Y."/>
            <person name="Liu T."/>
            <person name="Pan Y."/>
            <person name="Xia L."/>
            <person name="Li J."/>
            <person name="Zhao F."/>
            <person name="Cao W."/>
        </authorList>
    </citation>
    <scope>NUCLEOTIDE SEQUENCE</scope>
    <source>
        <strain evidence="6">Rsan-2018</strain>
        <tissue evidence="6">Larvae</tissue>
    </source>
</reference>
<evidence type="ECO:0000256" key="4">
    <source>
        <dbReference type="SAM" id="MobiDB-lite"/>
    </source>
</evidence>
<feature type="signal peptide" evidence="5">
    <location>
        <begin position="1"/>
        <end position="17"/>
    </location>
</feature>
<keyword evidence="5" id="KW-0732">Signal</keyword>
<dbReference type="GO" id="GO:0005730">
    <property type="term" value="C:nucleolus"/>
    <property type="evidence" value="ECO:0007669"/>
    <property type="project" value="UniProtKB-SubCell"/>
</dbReference>
<evidence type="ECO:0000256" key="5">
    <source>
        <dbReference type="SAM" id="SignalP"/>
    </source>
</evidence>
<evidence type="ECO:0000256" key="1">
    <source>
        <dbReference type="ARBA" id="ARBA00004604"/>
    </source>
</evidence>
<dbReference type="GO" id="GO:0030686">
    <property type="term" value="C:90S preribosome"/>
    <property type="evidence" value="ECO:0007669"/>
    <property type="project" value="InterPro"/>
</dbReference>
<gene>
    <name evidence="6" type="ORF">HPB52_016515</name>
</gene>
<feature type="region of interest" description="Disordered" evidence="4">
    <location>
        <begin position="32"/>
        <end position="62"/>
    </location>
</feature>
<reference evidence="6" key="1">
    <citation type="journal article" date="2020" name="Cell">
        <title>Large-Scale Comparative Analyses of Tick Genomes Elucidate Their Genetic Diversity and Vector Capacities.</title>
        <authorList>
            <consortium name="Tick Genome and Microbiome Consortium (TIGMIC)"/>
            <person name="Jia N."/>
            <person name="Wang J."/>
            <person name="Shi W."/>
            <person name="Du L."/>
            <person name="Sun Y."/>
            <person name="Zhan W."/>
            <person name="Jiang J.F."/>
            <person name="Wang Q."/>
            <person name="Zhang B."/>
            <person name="Ji P."/>
            <person name="Bell-Sakyi L."/>
            <person name="Cui X.M."/>
            <person name="Yuan T.T."/>
            <person name="Jiang B.G."/>
            <person name="Yang W.F."/>
            <person name="Lam T.T."/>
            <person name="Chang Q.C."/>
            <person name="Ding S.J."/>
            <person name="Wang X.J."/>
            <person name="Zhu J.G."/>
            <person name="Ruan X.D."/>
            <person name="Zhao L."/>
            <person name="Wei J.T."/>
            <person name="Ye R.Z."/>
            <person name="Que T.C."/>
            <person name="Du C.H."/>
            <person name="Zhou Y.H."/>
            <person name="Cheng J.X."/>
            <person name="Dai P.F."/>
            <person name="Guo W.B."/>
            <person name="Han X.H."/>
            <person name="Huang E.J."/>
            <person name="Li L.F."/>
            <person name="Wei W."/>
            <person name="Gao Y.C."/>
            <person name="Liu J.Z."/>
            <person name="Shao H.Z."/>
            <person name="Wang X."/>
            <person name="Wang C.C."/>
            <person name="Yang T.C."/>
            <person name="Huo Q.B."/>
            <person name="Li W."/>
            <person name="Chen H.Y."/>
            <person name="Chen S.E."/>
            <person name="Zhou L.G."/>
            <person name="Ni X.B."/>
            <person name="Tian J.H."/>
            <person name="Sheng Y."/>
            <person name="Liu T."/>
            <person name="Pan Y.S."/>
            <person name="Xia L.Y."/>
            <person name="Li J."/>
            <person name="Zhao F."/>
            <person name="Cao W.C."/>
        </authorList>
    </citation>
    <scope>NUCLEOTIDE SEQUENCE</scope>
    <source>
        <strain evidence="6">Rsan-2018</strain>
    </source>
</reference>
<dbReference type="Pfam" id="PF15341">
    <property type="entry name" value="SLX9"/>
    <property type="match status" value="1"/>
</dbReference>
<dbReference type="GO" id="GO:0030688">
    <property type="term" value="C:preribosome, small subunit precursor"/>
    <property type="evidence" value="ECO:0007669"/>
    <property type="project" value="InterPro"/>
</dbReference>
<organism evidence="6 7">
    <name type="scientific">Rhipicephalus sanguineus</name>
    <name type="common">Brown dog tick</name>
    <name type="synonym">Ixodes sanguineus</name>
    <dbReference type="NCBI Taxonomy" id="34632"/>
    <lineage>
        <taxon>Eukaryota</taxon>
        <taxon>Metazoa</taxon>
        <taxon>Ecdysozoa</taxon>
        <taxon>Arthropoda</taxon>
        <taxon>Chelicerata</taxon>
        <taxon>Arachnida</taxon>
        <taxon>Acari</taxon>
        <taxon>Parasitiformes</taxon>
        <taxon>Ixodida</taxon>
        <taxon>Ixodoidea</taxon>
        <taxon>Ixodidae</taxon>
        <taxon>Rhipicephalinae</taxon>
        <taxon>Rhipicephalus</taxon>
        <taxon>Rhipicephalus</taxon>
    </lineage>
</organism>
<feature type="compositionally biased region" description="Basic and acidic residues" evidence="4">
    <location>
        <begin position="32"/>
        <end position="48"/>
    </location>
</feature>
<keyword evidence="3" id="KW-0539">Nucleus</keyword>
<dbReference type="PANTHER" id="PTHR31109">
    <property type="entry name" value="PROTEIN FAM207A"/>
    <property type="match status" value="1"/>
</dbReference>
<dbReference type="AlphaFoldDB" id="A0A9D4TAV4"/>
<evidence type="ECO:0000256" key="3">
    <source>
        <dbReference type="ARBA" id="ARBA00023242"/>
    </source>
</evidence>